<reference evidence="2" key="1">
    <citation type="submission" date="2023-03" db="EMBL/GenBank/DDBJ databases">
        <title>Massive genome expansion in bonnet fungi (Mycena s.s.) driven by repeated elements and novel gene families across ecological guilds.</title>
        <authorList>
            <consortium name="Lawrence Berkeley National Laboratory"/>
            <person name="Harder C.B."/>
            <person name="Miyauchi S."/>
            <person name="Viragh M."/>
            <person name="Kuo A."/>
            <person name="Thoen E."/>
            <person name="Andreopoulos B."/>
            <person name="Lu D."/>
            <person name="Skrede I."/>
            <person name="Drula E."/>
            <person name="Henrissat B."/>
            <person name="Morin E."/>
            <person name="Kohler A."/>
            <person name="Barry K."/>
            <person name="LaButti K."/>
            <person name="Morin E."/>
            <person name="Salamov A."/>
            <person name="Lipzen A."/>
            <person name="Mereny Z."/>
            <person name="Hegedus B."/>
            <person name="Baldrian P."/>
            <person name="Stursova M."/>
            <person name="Weitz H."/>
            <person name="Taylor A."/>
            <person name="Grigoriev I.V."/>
            <person name="Nagy L.G."/>
            <person name="Martin F."/>
            <person name="Kauserud H."/>
        </authorList>
    </citation>
    <scope>NUCLEOTIDE SEQUENCE</scope>
    <source>
        <strain evidence="2">CBHHK200</strain>
    </source>
</reference>
<evidence type="ECO:0000313" key="3">
    <source>
        <dbReference type="Proteomes" id="UP001218188"/>
    </source>
</evidence>
<evidence type="ECO:0000313" key="2">
    <source>
        <dbReference type="EMBL" id="KAJ7034061.1"/>
    </source>
</evidence>
<organism evidence="2 3">
    <name type="scientific">Mycena alexandri</name>
    <dbReference type="NCBI Taxonomy" id="1745969"/>
    <lineage>
        <taxon>Eukaryota</taxon>
        <taxon>Fungi</taxon>
        <taxon>Dikarya</taxon>
        <taxon>Basidiomycota</taxon>
        <taxon>Agaricomycotina</taxon>
        <taxon>Agaricomycetes</taxon>
        <taxon>Agaricomycetidae</taxon>
        <taxon>Agaricales</taxon>
        <taxon>Marasmiineae</taxon>
        <taxon>Mycenaceae</taxon>
        <taxon>Mycena</taxon>
    </lineage>
</organism>
<comment type="caution">
    <text evidence="2">The sequence shown here is derived from an EMBL/GenBank/DDBJ whole genome shotgun (WGS) entry which is preliminary data.</text>
</comment>
<dbReference type="EMBL" id="JARJCM010000060">
    <property type="protein sequence ID" value="KAJ7034061.1"/>
    <property type="molecule type" value="Genomic_DNA"/>
</dbReference>
<sequence length="164" mass="18538">MSNSRIIPEIRLCITVVNKAVWLIWLLSADTQLGYGGEGDETGIDYKFWFQNFQRQICEGLRDEAEWALGLMRYWDRVLFPNADDSLGQSASVNQQAVNADVEAMDAAFRAAAPRRAESPEAGASHQQQERTPSPPPRRSPPRTSPRISTRAPAPTRTRRRRQN</sequence>
<feature type="compositionally biased region" description="Low complexity" evidence="1">
    <location>
        <begin position="145"/>
        <end position="156"/>
    </location>
</feature>
<dbReference type="AlphaFoldDB" id="A0AAD6SVX7"/>
<protein>
    <submittedName>
        <fullName evidence="2">Uncharacterized protein</fullName>
    </submittedName>
</protein>
<dbReference type="Proteomes" id="UP001218188">
    <property type="component" value="Unassembled WGS sequence"/>
</dbReference>
<accession>A0AAD6SVX7</accession>
<proteinExistence type="predicted"/>
<feature type="region of interest" description="Disordered" evidence="1">
    <location>
        <begin position="109"/>
        <end position="164"/>
    </location>
</feature>
<name>A0AAD6SVX7_9AGAR</name>
<keyword evidence="3" id="KW-1185">Reference proteome</keyword>
<evidence type="ECO:0000256" key="1">
    <source>
        <dbReference type="SAM" id="MobiDB-lite"/>
    </source>
</evidence>
<feature type="compositionally biased region" description="Low complexity" evidence="1">
    <location>
        <begin position="109"/>
        <end position="124"/>
    </location>
</feature>
<gene>
    <name evidence="2" type="ORF">C8F04DRAFT_1183583</name>
</gene>